<feature type="region of interest" description="Disordered" evidence="1">
    <location>
        <begin position="145"/>
        <end position="179"/>
    </location>
</feature>
<protein>
    <submittedName>
        <fullName evidence="2">Uncharacterized protein</fullName>
    </submittedName>
</protein>
<evidence type="ECO:0000313" key="2">
    <source>
        <dbReference type="EnsemblPlants" id="OMERI06G03560.1"/>
    </source>
</evidence>
<proteinExistence type="predicted"/>
<feature type="compositionally biased region" description="Basic and acidic residues" evidence="1">
    <location>
        <begin position="1"/>
        <end position="10"/>
    </location>
</feature>
<organism evidence="2">
    <name type="scientific">Oryza meridionalis</name>
    <dbReference type="NCBI Taxonomy" id="40149"/>
    <lineage>
        <taxon>Eukaryota</taxon>
        <taxon>Viridiplantae</taxon>
        <taxon>Streptophyta</taxon>
        <taxon>Embryophyta</taxon>
        <taxon>Tracheophyta</taxon>
        <taxon>Spermatophyta</taxon>
        <taxon>Magnoliopsida</taxon>
        <taxon>Liliopsida</taxon>
        <taxon>Poales</taxon>
        <taxon>Poaceae</taxon>
        <taxon>BOP clade</taxon>
        <taxon>Oryzoideae</taxon>
        <taxon>Oryzeae</taxon>
        <taxon>Oryzinae</taxon>
        <taxon>Oryza</taxon>
    </lineage>
</organism>
<feature type="compositionally biased region" description="Polar residues" evidence="1">
    <location>
        <begin position="148"/>
        <end position="165"/>
    </location>
</feature>
<dbReference type="HOGENOM" id="CLU_112636_0_0_1"/>
<accession>A0A0E0DWW4</accession>
<reference evidence="2" key="1">
    <citation type="submission" date="2015-04" db="UniProtKB">
        <authorList>
            <consortium name="EnsemblPlants"/>
        </authorList>
    </citation>
    <scope>IDENTIFICATION</scope>
</reference>
<dbReference type="EnsemblPlants" id="OMERI06G03560.1">
    <property type="protein sequence ID" value="OMERI06G03560.1"/>
    <property type="gene ID" value="OMERI06G03560"/>
</dbReference>
<feature type="compositionally biased region" description="Basic residues" evidence="1">
    <location>
        <begin position="60"/>
        <end position="77"/>
    </location>
</feature>
<evidence type="ECO:0000313" key="3">
    <source>
        <dbReference type="Proteomes" id="UP000008021"/>
    </source>
</evidence>
<dbReference type="Gramene" id="OMERI06G03560.1">
    <property type="protein sequence ID" value="OMERI06G03560.1"/>
    <property type="gene ID" value="OMERI06G03560"/>
</dbReference>
<feature type="region of interest" description="Disordered" evidence="1">
    <location>
        <begin position="37"/>
        <end position="77"/>
    </location>
</feature>
<sequence length="213" mass="23083">MKHADPKLDTRTSPPSRACGVGRKVVALSLRSFAYSPPVFSSRANNSRKGNGRENERSSGKKAARWGRRGGAYRRPRSTTVGIHRVVAKATPPRGPHQRRLLPICADQSLLATLPPDPRSPELAGYVAPRSAQPGALRLHRSELTDHAASQSGTGRSSPTASTGARRSATPPLKARGERWWWPLASNGREWSGEVAPMSTERRGEGRLAMGGW</sequence>
<name>A0A0E0DWW4_9ORYZ</name>
<keyword evidence="3" id="KW-1185">Reference proteome</keyword>
<evidence type="ECO:0000256" key="1">
    <source>
        <dbReference type="SAM" id="MobiDB-lite"/>
    </source>
</evidence>
<reference evidence="2" key="2">
    <citation type="submission" date="2018-05" db="EMBL/GenBank/DDBJ databases">
        <title>OmerRS3 (Oryza meridionalis Reference Sequence Version 3).</title>
        <authorList>
            <person name="Zhang J."/>
            <person name="Kudrna D."/>
            <person name="Lee S."/>
            <person name="Talag J."/>
            <person name="Welchert J."/>
            <person name="Wing R.A."/>
        </authorList>
    </citation>
    <scope>NUCLEOTIDE SEQUENCE [LARGE SCALE GENOMIC DNA]</scope>
    <source>
        <strain evidence="2">cv. OR44</strain>
    </source>
</reference>
<dbReference type="AlphaFoldDB" id="A0A0E0DWW4"/>
<feature type="region of interest" description="Disordered" evidence="1">
    <location>
        <begin position="1"/>
        <end position="21"/>
    </location>
</feature>
<feature type="region of interest" description="Disordered" evidence="1">
    <location>
        <begin position="191"/>
        <end position="213"/>
    </location>
</feature>
<dbReference type="Proteomes" id="UP000008021">
    <property type="component" value="Chromosome 6"/>
</dbReference>